<evidence type="ECO:0000313" key="1">
    <source>
        <dbReference type="EMBL" id="KAG6518562.1"/>
    </source>
</evidence>
<dbReference type="Proteomes" id="UP000734854">
    <property type="component" value="Unassembled WGS sequence"/>
</dbReference>
<dbReference type="EMBL" id="JACMSC010000006">
    <property type="protein sequence ID" value="KAG6518562.1"/>
    <property type="molecule type" value="Genomic_DNA"/>
</dbReference>
<proteinExistence type="predicted"/>
<keyword evidence="2" id="KW-1185">Reference proteome</keyword>
<reference evidence="1 2" key="1">
    <citation type="submission" date="2020-08" db="EMBL/GenBank/DDBJ databases">
        <title>Plant Genome Project.</title>
        <authorList>
            <person name="Zhang R.-G."/>
        </authorList>
    </citation>
    <scope>NUCLEOTIDE SEQUENCE [LARGE SCALE GENOMIC DNA]</scope>
    <source>
        <tissue evidence="1">Rhizome</tissue>
    </source>
</reference>
<sequence>MLKRWPSLVSKLVLTPTAKLQDSKDPKHLVLVSFTTFIIGLLTSSHHESLKAQKAIIECVAAEVMAGILHSEVNGLSEEWNEWLMDQLHKIMVASYRDNTRLGSLNMLCGKGDMAKEFPY</sequence>
<accession>A0A8J5HCH3</accession>
<dbReference type="AlphaFoldDB" id="A0A8J5HCH3"/>
<comment type="caution">
    <text evidence="1">The sequence shown here is derived from an EMBL/GenBank/DDBJ whole genome shotgun (WGS) entry which is preliminary data.</text>
</comment>
<gene>
    <name evidence="1" type="ORF">ZIOFF_022042</name>
</gene>
<organism evidence="1 2">
    <name type="scientific">Zingiber officinale</name>
    <name type="common">Ginger</name>
    <name type="synonym">Amomum zingiber</name>
    <dbReference type="NCBI Taxonomy" id="94328"/>
    <lineage>
        <taxon>Eukaryota</taxon>
        <taxon>Viridiplantae</taxon>
        <taxon>Streptophyta</taxon>
        <taxon>Embryophyta</taxon>
        <taxon>Tracheophyta</taxon>
        <taxon>Spermatophyta</taxon>
        <taxon>Magnoliopsida</taxon>
        <taxon>Liliopsida</taxon>
        <taxon>Zingiberales</taxon>
        <taxon>Zingiberaceae</taxon>
        <taxon>Zingiber</taxon>
    </lineage>
</organism>
<evidence type="ECO:0000313" key="2">
    <source>
        <dbReference type="Proteomes" id="UP000734854"/>
    </source>
</evidence>
<protein>
    <submittedName>
        <fullName evidence="1">Uncharacterized protein</fullName>
    </submittedName>
</protein>
<name>A0A8J5HCH3_ZINOF</name>